<accession>A0A2T1GEV3</accession>
<evidence type="ECO:0000259" key="2">
    <source>
        <dbReference type="Pfam" id="PF13827"/>
    </source>
</evidence>
<dbReference type="Pfam" id="PF13827">
    <property type="entry name" value="DUF4189"/>
    <property type="match status" value="1"/>
</dbReference>
<evidence type="ECO:0000313" key="3">
    <source>
        <dbReference type="EMBL" id="PSB56107.1"/>
    </source>
</evidence>
<dbReference type="AlphaFoldDB" id="A0A2T1GEV3"/>
<proteinExistence type="predicted"/>
<feature type="signal peptide" evidence="1">
    <location>
        <begin position="1"/>
        <end position="27"/>
    </location>
</feature>
<sequence length="223" mass="24338">MNYMLGKIVLLGSAVAASLLLASSAQAEGRCPDGYYPTGGGTAGWLGCAPMSPIPRGDNSNSEPDDRPRISTMYANSYIAVAWHPEASDVWATWNHWTREKSQQAALTACTQVMGSGCTIAVSGWNGSVAIARDKRNLLWYGWGNKPDNARTNLLTVCKDKNEDCKIAHVFTAEPLRHPANFTPMQKKILETNPAFNVSKNYFPDRSVPRIKPVATAKPDKPK</sequence>
<dbReference type="InterPro" id="IPR025240">
    <property type="entry name" value="DUF4189"/>
</dbReference>
<feature type="chain" id="PRO_5015400172" description="DUF4189 domain-containing protein" evidence="1">
    <location>
        <begin position="28"/>
        <end position="223"/>
    </location>
</feature>
<dbReference type="Proteomes" id="UP000238937">
    <property type="component" value="Unassembled WGS sequence"/>
</dbReference>
<name>A0A2T1GEV3_9CYAN</name>
<keyword evidence="4" id="KW-1185">Reference proteome</keyword>
<keyword evidence="1" id="KW-0732">Signal</keyword>
<comment type="caution">
    <text evidence="3">The sequence shown here is derived from an EMBL/GenBank/DDBJ whole genome shotgun (WGS) entry which is preliminary data.</text>
</comment>
<evidence type="ECO:0000256" key="1">
    <source>
        <dbReference type="SAM" id="SignalP"/>
    </source>
</evidence>
<feature type="domain" description="DUF4189" evidence="2">
    <location>
        <begin position="78"/>
        <end position="169"/>
    </location>
</feature>
<organism evidence="3 4">
    <name type="scientific">Chamaesiphon polymorphus CCALA 037</name>
    <dbReference type="NCBI Taxonomy" id="2107692"/>
    <lineage>
        <taxon>Bacteria</taxon>
        <taxon>Bacillati</taxon>
        <taxon>Cyanobacteriota</taxon>
        <taxon>Cyanophyceae</taxon>
        <taxon>Gomontiellales</taxon>
        <taxon>Chamaesiphonaceae</taxon>
        <taxon>Chamaesiphon</taxon>
    </lineage>
</organism>
<reference evidence="3 4" key="1">
    <citation type="submission" date="2018-03" db="EMBL/GenBank/DDBJ databases">
        <title>The ancient ancestry and fast evolution of plastids.</title>
        <authorList>
            <person name="Moore K.R."/>
            <person name="Magnabosco C."/>
            <person name="Momper L."/>
            <person name="Gold D.A."/>
            <person name="Bosak T."/>
            <person name="Fournier G.P."/>
        </authorList>
    </citation>
    <scope>NUCLEOTIDE SEQUENCE [LARGE SCALE GENOMIC DNA]</scope>
    <source>
        <strain evidence="3 4">CCALA 037</strain>
    </source>
</reference>
<evidence type="ECO:0000313" key="4">
    <source>
        <dbReference type="Proteomes" id="UP000238937"/>
    </source>
</evidence>
<dbReference type="OrthoDB" id="5956360at2"/>
<gene>
    <name evidence="3" type="ORF">C7B77_12965</name>
</gene>
<protein>
    <recommendedName>
        <fullName evidence="2">DUF4189 domain-containing protein</fullName>
    </recommendedName>
</protein>
<dbReference type="EMBL" id="PVWO01000145">
    <property type="protein sequence ID" value="PSB56107.1"/>
    <property type="molecule type" value="Genomic_DNA"/>
</dbReference>